<keyword evidence="7" id="KW-1185">Reference proteome</keyword>
<dbReference type="SUPFAM" id="SSF46785">
    <property type="entry name" value="Winged helix' DNA-binding domain"/>
    <property type="match status" value="1"/>
</dbReference>
<feature type="domain" description="HTH lysR-type" evidence="5">
    <location>
        <begin position="15"/>
        <end position="72"/>
    </location>
</feature>
<keyword evidence="4" id="KW-0804">Transcription</keyword>
<proteinExistence type="inferred from homology"/>
<accession>A0ABU1KFU2</accession>
<evidence type="ECO:0000313" key="7">
    <source>
        <dbReference type="Proteomes" id="UP001245370"/>
    </source>
</evidence>
<protein>
    <submittedName>
        <fullName evidence="6">DNA-binding transcriptional LysR family regulator</fullName>
    </submittedName>
</protein>
<organism evidence="6 7">
    <name type="scientific">Xanthobacter flavus</name>
    <dbReference type="NCBI Taxonomy" id="281"/>
    <lineage>
        <taxon>Bacteria</taxon>
        <taxon>Pseudomonadati</taxon>
        <taxon>Pseudomonadota</taxon>
        <taxon>Alphaproteobacteria</taxon>
        <taxon>Hyphomicrobiales</taxon>
        <taxon>Xanthobacteraceae</taxon>
        <taxon>Xanthobacter</taxon>
    </lineage>
</organism>
<dbReference type="Pfam" id="PF03466">
    <property type="entry name" value="LysR_substrate"/>
    <property type="match status" value="1"/>
</dbReference>
<name>A0ABU1KFU2_XANFL</name>
<dbReference type="PANTHER" id="PTHR30126:SF39">
    <property type="entry name" value="HTH-TYPE TRANSCRIPTIONAL REGULATOR CYSL"/>
    <property type="match status" value="1"/>
</dbReference>
<gene>
    <name evidence="6" type="ORF">GGQ86_002180</name>
</gene>
<dbReference type="GO" id="GO:0003677">
    <property type="term" value="F:DNA binding"/>
    <property type="evidence" value="ECO:0007669"/>
    <property type="project" value="UniProtKB-KW"/>
</dbReference>
<dbReference type="InterPro" id="IPR036390">
    <property type="entry name" value="WH_DNA-bd_sf"/>
</dbReference>
<evidence type="ECO:0000259" key="5">
    <source>
        <dbReference type="PROSITE" id="PS50931"/>
    </source>
</evidence>
<reference evidence="6 7" key="1">
    <citation type="submission" date="2023-07" db="EMBL/GenBank/DDBJ databases">
        <title>Genomic Encyclopedia of Type Strains, Phase IV (KMG-IV): sequencing the most valuable type-strain genomes for metagenomic binning, comparative biology and taxonomic classification.</title>
        <authorList>
            <person name="Goeker M."/>
        </authorList>
    </citation>
    <scope>NUCLEOTIDE SEQUENCE [LARGE SCALE GENOMIC DNA]</scope>
    <source>
        <strain evidence="6 7">DSM 338</strain>
    </source>
</reference>
<dbReference type="EMBL" id="JAVDPY010000003">
    <property type="protein sequence ID" value="MDR6333710.1"/>
    <property type="molecule type" value="Genomic_DNA"/>
</dbReference>
<dbReference type="Gene3D" id="1.10.10.10">
    <property type="entry name" value="Winged helix-like DNA-binding domain superfamily/Winged helix DNA-binding domain"/>
    <property type="match status" value="1"/>
</dbReference>
<evidence type="ECO:0000256" key="2">
    <source>
        <dbReference type="ARBA" id="ARBA00023015"/>
    </source>
</evidence>
<dbReference type="InterPro" id="IPR036388">
    <property type="entry name" value="WH-like_DNA-bd_sf"/>
</dbReference>
<evidence type="ECO:0000256" key="4">
    <source>
        <dbReference type="ARBA" id="ARBA00023163"/>
    </source>
</evidence>
<evidence type="ECO:0000256" key="1">
    <source>
        <dbReference type="ARBA" id="ARBA00009437"/>
    </source>
</evidence>
<keyword evidence="3 6" id="KW-0238">DNA-binding</keyword>
<dbReference type="InterPro" id="IPR000847">
    <property type="entry name" value="LysR_HTH_N"/>
</dbReference>
<dbReference type="PANTHER" id="PTHR30126">
    <property type="entry name" value="HTH-TYPE TRANSCRIPTIONAL REGULATOR"/>
    <property type="match status" value="1"/>
</dbReference>
<dbReference type="Pfam" id="PF00126">
    <property type="entry name" value="HTH_1"/>
    <property type="match status" value="1"/>
</dbReference>
<dbReference type="SUPFAM" id="SSF53850">
    <property type="entry name" value="Periplasmic binding protein-like II"/>
    <property type="match status" value="1"/>
</dbReference>
<keyword evidence="2" id="KW-0805">Transcription regulation</keyword>
<dbReference type="Proteomes" id="UP001245370">
    <property type="component" value="Unassembled WGS sequence"/>
</dbReference>
<dbReference type="PROSITE" id="PS50931">
    <property type="entry name" value="HTH_LYSR"/>
    <property type="match status" value="1"/>
</dbReference>
<dbReference type="InterPro" id="IPR005119">
    <property type="entry name" value="LysR_subst-bd"/>
</dbReference>
<dbReference type="Gene3D" id="3.40.190.290">
    <property type="match status" value="1"/>
</dbReference>
<evidence type="ECO:0000313" key="6">
    <source>
        <dbReference type="EMBL" id="MDR6333710.1"/>
    </source>
</evidence>
<dbReference type="PRINTS" id="PR00039">
    <property type="entry name" value="HTHLYSR"/>
</dbReference>
<sequence>MPARRLSGAGRSGGMTLEQLKVFVAVARALHMTRAAETLNMTQSAVSASVAALEASCGVALFHRVGRRIELTEAGRVFVPEAEAVLARAGAAETILADLSGLRRGRLSIHASQTIANYWLGPLLHRFHKLYPDIALEVVIGNTAQVASAVRAGEADLGFVEGEVEEALLARVAVPGDRLVLVVAAHDPRAELKALTPADLIDMPFVLREPGSGTRQVFEDALRASGLDPSQLKVVLELPSNEAVVSAVAAGAGATVISDLVTASGLAMGTLKQLPLTLPARRFYALRHADRYNSRAAQALLALVREPEAAPGIAPAAPVSRPRPRARR</sequence>
<evidence type="ECO:0000256" key="3">
    <source>
        <dbReference type="ARBA" id="ARBA00023125"/>
    </source>
</evidence>
<comment type="caution">
    <text evidence="6">The sequence shown here is derived from an EMBL/GenBank/DDBJ whole genome shotgun (WGS) entry which is preliminary data.</text>
</comment>
<comment type="similarity">
    <text evidence="1">Belongs to the LysR transcriptional regulatory family.</text>
</comment>